<evidence type="ECO:0000313" key="1">
    <source>
        <dbReference type="EMBL" id="QGY05553.1"/>
    </source>
</evidence>
<dbReference type="KEGG" id="mmes:MMSR116_29400"/>
<evidence type="ECO:0000313" key="2">
    <source>
        <dbReference type="Proteomes" id="UP000012488"/>
    </source>
</evidence>
<protein>
    <submittedName>
        <fullName evidence="1">Uncharacterized protein</fullName>
    </submittedName>
</protein>
<sequence length="130" mass="14085">MTTLTPHRQALEGALDAAHRDLPPYDPANLEVMTRHMTLDLQRAMLLPVADMLDHRVAAPDVCHVIANSLSNAVLSHAMSRFGGDRDGAAREAAELMLRVSAILEASFDIPDLDAYVVSSSEIQPTGRAQ</sequence>
<dbReference type="AlphaFoldDB" id="A0A6B9FS93"/>
<dbReference type="Proteomes" id="UP000012488">
    <property type="component" value="Chromosome"/>
</dbReference>
<dbReference type="RefSeq" id="WP_010684406.1">
    <property type="nucleotide sequence ID" value="NZ_CP043538.1"/>
</dbReference>
<organism evidence="1 2">
    <name type="scientific">Methylobacterium mesophilicum SR1.6/6</name>
    <dbReference type="NCBI Taxonomy" id="908290"/>
    <lineage>
        <taxon>Bacteria</taxon>
        <taxon>Pseudomonadati</taxon>
        <taxon>Pseudomonadota</taxon>
        <taxon>Alphaproteobacteria</taxon>
        <taxon>Hyphomicrobiales</taxon>
        <taxon>Methylobacteriaceae</taxon>
        <taxon>Methylobacterium</taxon>
    </lineage>
</organism>
<accession>A0A6B9FS93</accession>
<dbReference type="EMBL" id="CP043538">
    <property type="protein sequence ID" value="QGY05553.1"/>
    <property type="molecule type" value="Genomic_DNA"/>
</dbReference>
<name>A0A6B9FS93_9HYPH</name>
<reference evidence="1 2" key="1">
    <citation type="journal article" date="2012" name="Genet. Mol. Biol.">
        <title>Analysis of 16S rRNA and mxaF genes revealing insights into Methylobacterium niche-specific plant association.</title>
        <authorList>
            <person name="Dourado M.N."/>
            <person name="Andreote F.D."/>
            <person name="Dini-Andreote F."/>
            <person name="Conti R."/>
            <person name="Araujo J.M."/>
            <person name="Araujo W.L."/>
        </authorList>
    </citation>
    <scope>NUCLEOTIDE SEQUENCE [LARGE SCALE GENOMIC DNA]</scope>
    <source>
        <strain evidence="1 2">SR1.6/6</strain>
    </source>
</reference>
<reference evidence="1 2" key="2">
    <citation type="journal article" date="2013" name="Genome Announc.">
        <title>Draft Genome Sequence of Methylobacterium mesophilicum Strain SR1.6/6, Isolated from Citrus sinensis.</title>
        <authorList>
            <person name="Marinho Almeida D."/>
            <person name="Dini-Andreote F."/>
            <person name="Camargo Neves A.A."/>
            <person name="Juca Ramos R.T."/>
            <person name="Andreote F.D."/>
            <person name="Carneiro A.R."/>
            <person name="Oliveira de Souza Lima A."/>
            <person name="Caracciolo Gomes de Sa P.H."/>
            <person name="Ribeiro Barbosa M.S."/>
            <person name="Araujo W.L."/>
            <person name="Silva A."/>
        </authorList>
    </citation>
    <scope>NUCLEOTIDE SEQUENCE [LARGE SCALE GENOMIC DNA]</scope>
    <source>
        <strain evidence="1 2">SR1.6/6</strain>
    </source>
</reference>
<proteinExistence type="predicted"/>
<gene>
    <name evidence="1" type="ORF">MMSR116_29400</name>
</gene>